<evidence type="ECO:0000313" key="9">
    <source>
        <dbReference type="Proteomes" id="UP000242188"/>
    </source>
</evidence>
<accession>A0A210Q581</accession>
<sequence length="204" mass="23709">MYTCVWLQRWTWTLCIVSWVRGSNLLHVELHQKHIDMTLFVDHVSLNKSRLKIVLVLEVLVCLMLVVRLLPGMTAFLGLGIFGRLKTWDFPAPRPWEYIWMINLMAGVLGLKSLPKNDIPLLRQYVIGTVVFGICPVVYGIFDQIDDLYAYLNEKKSIGTIQGFPAVIVWFMFLTMAIQLHGFGLYFARQLHKSWKPRLDKKKN</sequence>
<keyword evidence="4" id="KW-0256">Endoplasmic reticulum</keyword>
<name>A0A210Q581_MIZYE</name>
<evidence type="ECO:0000256" key="7">
    <source>
        <dbReference type="SAM" id="Phobius"/>
    </source>
</evidence>
<comment type="similarity">
    <text evidence="2">Belongs to the jagunal family.</text>
</comment>
<evidence type="ECO:0000256" key="4">
    <source>
        <dbReference type="ARBA" id="ARBA00022824"/>
    </source>
</evidence>
<evidence type="ECO:0000256" key="1">
    <source>
        <dbReference type="ARBA" id="ARBA00004477"/>
    </source>
</evidence>
<evidence type="ECO:0000256" key="6">
    <source>
        <dbReference type="ARBA" id="ARBA00023136"/>
    </source>
</evidence>
<dbReference type="GO" id="GO:0007029">
    <property type="term" value="P:endoplasmic reticulum organization"/>
    <property type="evidence" value="ECO:0007669"/>
    <property type="project" value="InterPro"/>
</dbReference>
<feature type="transmembrane region" description="Helical" evidence="7">
    <location>
        <begin position="98"/>
        <end position="114"/>
    </location>
</feature>
<reference evidence="8 9" key="1">
    <citation type="journal article" date="2017" name="Nat. Ecol. Evol.">
        <title>Scallop genome provides insights into evolution of bilaterian karyotype and development.</title>
        <authorList>
            <person name="Wang S."/>
            <person name="Zhang J."/>
            <person name="Jiao W."/>
            <person name="Li J."/>
            <person name="Xun X."/>
            <person name="Sun Y."/>
            <person name="Guo X."/>
            <person name="Huan P."/>
            <person name="Dong B."/>
            <person name="Zhang L."/>
            <person name="Hu X."/>
            <person name="Sun X."/>
            <person name="Wang J."/>
            <person name="Zhao C."/>
            <person name="Wang Y."/>
            <person name="Wang D."/>
            <person name="Huang X."/>
            <person name="Wang R."/>
            <person name="Lv J."/>
            <person name="Li Y."/>
            <person name="Zhang Z."/>
            <person name="Liu B."/>
            <person name="Lu W."/>
            <person name="Hui Y."/>
            <person name="Liang J."/>
            <person name="Zhou Z."/>
            <person name="Hou R."/>
            <person name="Li X."/>
            <person name="Liu Y."/>
            <person name="Li H."/>
            <person name="Ning X."/>
            <person name="Lin Y."/>
            <person name="Zhao L."/>
            <person name="Xing Q."/>
            <person name="Dou J."/>
            <person name="Li Y."/>
            <person name="Mao J."/>
            <person name="Guo H."/>
            <person name="Dou H."/>
            <person name="Li T."/>
            <person name="Mu C."/>
            <person name="Jiang W."/>
            <person name="Fu Q."/>
            <person name="Fu X."/>
            <person name="Miao Y."/>
            <person name="Liu J."/>
            <person name="Yu Q."/>
            <person name="Li R."/>
            <person name="Liao H."/>
            <person name="Li X."/>
            <person name="Kong Y."/>
            <person name="Jiang Z."/>
            <person name="Chourrout D."/>
            <person name="Li R."/>
            <person name="Bao Z."/>
        </authorList>
    </citation>
    <scope>NUCLEOTIDE SEQUENCE [LARGE SCALE GENOMIC DNA]</scope>
    <source>
        <strain evidence="8 9">PY_sf001</strain>
    </source>
</reference>
<keyword evidence="6 7" id="KW-0472">Membrane</keyword>
<dbReference type="PANTHER" id="PTHR20955:SF1">
    <property type="entry name" value="PROTEIN JAGUNAL HOMOLOG 1"/>
    <property type="match status" value="1"/>
</dbReference>
<evidence type="ECO:0000256" key="3">
    <source>
        <dbReference type="ARBA" id="ARBA00022692"/>
    </source>
</evidence>
<organism evidence="8 9">
    <name type="scientific">Mizuhopecten yessoensis</name>
    <name type="common">Japanese scallop</name>
    <name type="synonym">Patinopecten yessoensis</name>
    <dbReference type="NCBI Taxonomy" id="6573"/>
    <lineage>
        <taxon>Eukaryota</taxon>
        <taxon>Metazoa</taxon>
        <taxon>Spiralia</taxon>
        <taxon>Lophotrochozoa</taxon>
        <taxon>Mollusca</taxon>
        <taxon>Bivalvia</taxon>
        <taxon>Autobranchia</taxon>
        <taxon>Pteriomorphia</taxon>
        <taxon>Pectinida</taxon>
        <taxon>Pectinoidea</taxon>
        <taxon>Pectinidae</taxon>
        <taxon>Mizuhopecten</taxon>
    </lineage>
</organism>
<keyword evidence="5 7" id="KW-1133">Transmembrane helix</keyword>
<feature type="transmembrane region" description="Helical" evidence="7">
    <location>
        <begin position="53"/>
        <end position="78"/>
    </location>
</feature>
<protein>
    <submittedName>
        <fullName evidence="8">Protein jagunal</fullName>
    </submittedName>
</protein>
<keyword evidence="3 7" id="KW-0812">Transmembrane</keyword>
<dbReference type="Pfam" id="PF07086">
    <property type="entry name" value="Jagunal"/>
    <property type="match status" value="1"/>
</dbReference>
<evidence type="ECO:0000313" key="8">
    <source>
        <dbReference type="EMBL" id="OWF43902.1"/>
    </source>
</evidence>
<feature type="transmembrane region" description="Helical" evidence="7">
    <location>
        <begin position="162"/>
        <end position="188"/>
    </location>
</feature>
<evidence type="ECO:0000256" key="2">
    <source>
        <dbReference type="ARBA" id="ARBA00008462"/>
    </source>
</evidence>
<dbReference type="AlphaFoldDB" id="A0A210Q581"/>
<dbReference type="PANTHER" id="PTHR20955">
    <property type="entry name" value="PROTEIN JAGUNAL HOMOLOG 1"/>
    <property type="match status" value="1"/>
</dbReference>
<dbReference type="GO" id="GO:0005789">
    <property type="term" value="C:endoplasmic reticulum membrane"/>
    <property type="evidence" value="ECO:0007669"/>
    <property type="project" value="UniProtKB-SubCell"/>
</dbReference>
<feature type="transmembrane region" description="Helical" evidence="7">
    <location>
        <begin position="121"/>
        <end position="142"/>
    </location>
</feature>
<proteinExistence type="inferred from homology"/>
<comment type="caution">
    <text evidence="8">The sequence shown here is derived from an EMBL/GenBank/DDBJ whole genome shotgun (WGS) entry which is preliminary data.</text>
</comment>
<gene>
    <name evidence="8" type="ORF">KP79_PYT06649</name>
</gene>
<dbReference type="Proteomes" id="UP000242188">
    <property type="component" value="Unassembled WGS sequence"/>
</dbReference>
<dbReference type="InterPro" id="IPR009787">
    <property type="entry name" value="Jagunal"/>
</dbReference>
<keyword evidence="9" id="KW-1185">Reference proteome</keyword>
<dbReference type="OrthoDB" id="8914197at2759"/>
<dbReference type="EMBL" id="NEDP02004983">
    <property type="protein sequence ID" value="OWF43902.1"/>
    <property type="molecule type" value="Genomic_DNA"/>
</dbReference>
<evidence type="ECO:0000256" key="5">
    <source>
        <dbReference type="ARBA" id="ARBA00022989"/>
    </source>
</evidence>
<dbReference type="GO" id="GO:0016192">
    <property type="term" value="P:vesicle-mediated transport"/>
    <property type="evidence" value="ECO:0007669"/>
    <property type="project" value="TreeGrafter"/>
</dbReference>
<comment type="subcellular location">
    <subcellularLocation>
        <location evidence="1">Endoplasmic reticulum membrane</location>
        <topology evidence="1">Multi-pass membrane protein</topology>
    </subcellularLocation>
</comment>